<protein>
    <recommendedName>
        <fullName evidence="6">Probable periplasmic serine endoprotease DegP-like</fullName>
        <ecNumber evidence="5">3.4.21.107</ecNumber>
    </recommendedName>
    <alternativeName>
        <fullName evidence="14">Protease Do</fullName>
    </alternativeName>
</protein>
<keyword evidence="8 17" id="KW-0732">Signal</keyword>
<feature type="binding site" evidence="16">
    <location>
        <begin position="206"/>
        <end position="208"/>
    </location>
    <ligand>
        <name>substrate</name>
    </ligand>
</feature>
<dbReference type="InterPro" id="IPR036034">
    <property type="entry name" value="PDZ_sf"/>
</dbReference>
<keyword evidence="13" id="KW-0346">Stress response</keyword>
<keyword evidence="7" id="KW-0645">Protease</keyword>
<dbReference type="Gene3D" id="2.30.42.60">
    <property type="match status" value="1"/>
</dbReference>
<dbReference type="PROSITE" id="PS50106">
    <property type="entry name" value="PDZ"/>
    <property type="match status" value="1"/>
</dbReference>
<evidence type="ECO:0000256" key="5">
    <source>
        <dbReference type="ARBA" id="ARBA00013035"/>
    </source>
</evidence>
<dbReference type="KEGG" id="llp:GH975_09195"/>
<dbReference type="InterPro" id="IPR001478">
    <property type="entry name" value="PDZ"/>
</dbReference>
<dbReference type="SUPFAM" id="SSF50494">
    <property type="entry name" value="Trypsin-like serine proteases"/>
    <property type="match status" value="1"/>
</dbReference>
<dbReference type="CDD" id="cd10839">
    <property type="entry name" value="cpPDZ1_DegP-like"/>
    <property type="match status" value="1"/>
</dbReference>
<feature type="chain" id="PRO_5039731007" description="Probable periplasmic serine endoprotease DegP-like" evidence="17">
    <location>
        <begin position="21"/>
        <end position="461"/>
    </location>
</feature>
<dbReference type="EC" id="3.4.21.107" evidence="5"/>
<feature type="active site" description="Charge relay system" evidence="15">
    <location>
        <position position="105"/>
    </location>
</feature>
<keyword evidence="11" id="KW-0378">Hydrolase</keyword>
<evidence type="ECO:0000256" key="14">
    <source>
        <dbReference type="ARBA" id="ARBA00032850"/>
    </source>
</evidence>
<dbReference type="OrthoDB" id="9758917at2"/>
<dbReference type="AlphaFoldDB" id="A0A5Q2QC98"/>
<dbReference type="Proteomes" id="UP000388235">
    <property type="component" value="Chromosome"/>
</dbReference>
<evidence type="ECO:0000256" key="13">
    <source>
        <dbReference type="ARBA" id="ARBA00023016"/>
    </source>
</evidence>
<dbReference type="InterPro" id="IPR011782">
    <property type="entry name" value="Pept_S1C_Do"/>
</dbReference>
<dbReference type="Pfam" id="PF13365">
    <property type="entry name" value="Trypsin_2"/>
    <property type="match status" value="1"/>
</dbReference>
<evidence type="ECO:0000256" key="11">
    <source>
        <dbReference type="ARBA" id="ARBA00022801"/>
    </source>
</evidence>
<dbReference type="Gene3D" id="2.30.42.10">
    <property type="match status" value="1"/>
</dbReference>
<comment type="function">
    <text evidence="2">Might be efficient in the degradation of transiently denatured and unfolded proteins which accumulate in the periplasm following stress conditions.</text>
</comment>
<keyword evidence="20" id="KW-1185">Reference proteome</keyword>
<evidence type="ECO:0000256" key="3">
    <source>
        <dbReference type="ARBA" id="ARBA00004418"/>
    </source>
</evidence>
<dbReference type="SMART" id="SM00228">
    <property type="entry name" value="PDZ"/>
    <property type="match status" value="2"/>
</dbReference>
<feature type="active site" description="Charge relay system" evidence="15">
    <location>
        <position position="135"/>
    </location>
</feature>
<gene>
    <name evidence="19" type="ORF">GH975_09195</name>
</gene>
<feature type="binding site" evidence="16">
    <location>
        <position position="105"/>
    </location>
    <ligand>
        <name>substrate</name>
    </ligand>
</feature>
<evidence type="ECO:0000256" key="7">
    <source>
        <dbReference type="ARBA" id="ARBA00022670"/>
    </source>
</evidence>
<dbReference type="FunFam" id="2.40.10.120:FF:000007">
    <property type="entry name" value="Periplasmic serine endoprotease DegP-like"/>
    <property type="match status" value="1"/>
</dbReference>
<dbReference type="PANTHER" id="PTHR22939:SF130">
    <property type="entry name" value="PERIPLASMIC SERINE ENDOPROTEASE DEGP-LIKE-RELATED"/>
    <property type="match status" value="1"/>
</dbReference>
<evidence type="ECO:0000256" key="1">
    <source>
        <dbReference type="ARBA" id="ARBA00001772"/>
    </source>
</evidence>
<dbReference type="SUPFAM" id="SSF50156">
    <property type="entry name" value="PDZ domain-like"/>
    <property type="match status" value="2"/>
</dbReference>
<comment type="similarity">
    <text evidence="4">Belongs to the peptidase S1C family.</text>
</comment>
<proteinExistence type="inferred from homology"/>
<evidence type="ECO:0000256" key="6">
    <source>
        <dbReference type="ARBA" id="ARBA00013958"/>
    </source>
</evidence>
<keyword evidence="12" id="KW-0720">Serine protease</keyword>
<comment type="catalytic activity">
    <reaction evidence="1">
        <text>Acts on substrates that are at least partially unfolded. The cleavage site P1 residue is normally between a pair of hydrophobic residues, such as Val-|-Val.</text>
        <dbReference type="EC" id="3.4.21.107"/>
    </reaction>
</comment>
<evidence type="ECO:0000256" key="2">
    <source>
        <dbReference type="ARBA" id="ARBA00002610"/>
    </source>
</evidence>
<evidence type="ECO:0000256" key="16">
    <source>
        <dbReference type="PIRSR" id="PIRSR611782-2"/>
    </source>
</evidence>
<feature type="binding site" evidence="16">
    <location>
        <position position="135"/>
    </location>
    <ligand>
        <name>substrate</name>
    </ligand>
</feature>
<evidence type="ECO:0000313" key="19">
    <source>
        <dbReference type="EMBL" id="QGG80734.1"/>
    </source>
</evidence>
<dbReference type="InterPro" id="IPR009003">
    <property type="entry name" value="Peptidase_S1_PA"/>
</dbReference>
<dbReference type="GO" id="GO:0004252">
    <property type="term" value="F:serine-type endopeptidase activity"/>
    <property type="evidence" value="ECO:0007669"/>
    <property type="project" value="InterPro"/>
</dbReference>
<comment type="subcellular location">
    <subcellularLocation>
        <location evidence="3">Periplasm</location>
    </subcellularLocation>
</comment>
<sequence length="461" mass="49149">MQRILTLLVPLSLWVGAVQAALPEFTELVKRVSPSVVNISTTNVIEQTSADDPRMDQLPDIFREFFGNPQGPRGFDAPGGNRPEPRSLGSGFIISEDGYVLTNNHVIENAEEIIVRLNDRSELVATVVGTDPRSDLALLKIDGDNFPAVEMGQASKLEQGEWVLAIGSPFGFDYSVTAGIVSAIGRSLPRENYVPFIQTDVAINPGNSGGPLFNLDGEVVGINSQIYTRSGGFMGVSFAIPVDMAMDVVAQLRDTGEVKRGWLGVLIQEVNRDLAESFGLPKPQGALIAQVIADGPAANSELKAGDVVLTFNGNDVMRSSELPPLVGRVRAGASVPVEVWRDGSRQTISVTVGELPDERGIAQAFGRGNTSASVAGLSVESVPDTLKQEWDIAGGVLIKGITSRRAQAAGIRVGDVILQMAGTEIADVAGFRQLMKDLEGRGRVPVLLVRDGNPTFVSLRL</sequence>
<dbReference type="Pfam" id="PF13180">
    <property type="entry name" value="PDZ_2"/>
    <property type="match status" value="1"/>
</dbReference>
<feature type="signal peptide" evidence="17">
    <location>
        <begin position="1"/>
        <end position="20"/>
    </location>
</feature>
<evidence type="ECO:0000256" key="12">
    <source>
        <dbReference type="ARBA" id="ARBA00022825"/>
    </source>
</evidence>
<name>A0A5Q2QC98_9GAMM</name>
<dbReference type="InterPro" id="IPR001940">
    <property type="entry name" value="Peptidase_S1C"/>
</dbReference>
<evidence type="ECO:0000256" key="15">
    <source>
        <dbReference type="PIRSR" id="PIRSR611782-1"/>
    </source>
</evidence>
<dbReference type="RefSeq" id="WP_153714238.1">
    <property type="nucleotide sequence ID" value="NZ_CP045871.1"/>
</dbReference>
<evidence type="ECO:0000256" key="9">
    <source>
        <dbReference type="ARBA" id="ARBA00022737"/>
    </source>
</evidence>
<feature type="active site" description="Charge relay system" evidence="15">
    <location>
        <position position="208"/>
    </location>
</feature>
<evidence type="ECO:0000256" key="10">
    <source>
        <dbReference type="ARBA" id="ARBA00022764"/>
    </source>
</evidence>
<dbReference type="GO" id="GO:0042597">
    <property type="term" value="C:periplasmic space"/>
    <property type="evidence" value="ECO:0007669"/>
    <property type="project" value="UniProtKB-SubCell"/>
</dbReference>
<dbReference type="PRINTS" id="PR00834">
    <property type="entry name" value="PROTEASES2C"/>
</dbReference>
<keyword evidence="10" id="KW-0574">Periplasm</keyword>
<evidence type="ECO:0000256" key="17">
    <source>
        <dbReference type="SAM" id="SignalP"/>
    </source>
</evidence>
<keyword evidence="9" id="KW-0677">Repeat</keyword>
<accession>A0A5Q2QC98</accession>
<reference evidence="19 20" key="1">
    <citation type="submission" date="2019-11" db="EMBL/GenBank/DDBJ databases">
        <authorList>
            <person name="Khan S.A."/>
            <person name="Jeon C.O."/>
            <person name="Chun B.H."/>
        </authorList>
    </citation>
    <scope>NUCLEOTIDE SEQUENCE [LARGE SCALE GENOMIC DNA]</scope>
    <source>
        <strain evidence="19 20">IMCC 1097</strain>
    </source>
</reference>
<organism evidence="19 20">
    <name type="scientific">Litorivicinus lipolyticus</name>
    <dbReference type="NCBI Taxonomy" id="418701"/>
    <lineage>
        <taxon>Bacteria</taxon>
        <taxon>Pseudomonadati</taxon>
        <taxon>Pseudomonadota</taxon>
        <taxon>Gammaproteobacteria</taxon>
        <taxon>Oceanospirillales</taxon>
        <taxon>Litorivicinaceae</taxon>
        <taxon>Litorivicinus</taxon>
    </lineage>
</organism>
<evidence type="ECO:0000313" key="20">
    <source>
        <dbReference type="Proteomes" id="UP000388235"/>
    </source>
</evidence>
<dbReference type="GO" id="GO:0006508">
    <property type="term" value="P:proteolysis"/>
    <property type="evidence" value="ECO:0007669"/>
    <property type="project" value="UniProtKB-KW"/>
</dbReference>
<evidence type="ECO:0000259" key="18">
    <source>
        <dbReference type="PROSITE" id="PS50106"/>
    </source>
</evidence>
<dbReference type="Gene3D" id="2.40.10.120">
    <property type="match status" value="1"/>
</dbReference>
<dbReference type="NCBIfam" id="TIGR02037">
    <property type="entry name" value="degP_htrA_DO"/>
    <property type="match status" value="1"/>
</dbReference>
<dbReference type="EMBL" id="CP045871">
    <property type="protein sequence ID" value="QGG80734.1"/>
    <property type="molecule type" value="Genomic_DNA"/>
</dbReference>
<feature type="domain" description="PDZ" evidence="18">
    <location>
        <begin position="247"/>
        <end position="316"/>
    </location>
</feature>
<dbReference type="PANTHER" id="PTHR22939">
    <property type="entry name" value="SERINE PROTEASE FAMILY S1C HTRA-RELATED"/>
    <property type="match status" value="1"/>
</dbReference>
<evidence type="ECO:0000256" key="4">
    <source>
        <dbReference type="ARBA" id="ARBA00010541"/>
    </source>
</evidence>
<evidence type="ECO:0000256" key="8">
    <source>
        <dbReference type="ARBA" id="ARBA00022729"/>
    </source>
</evidence>